<feature type="domain" description="Calcineurin-like phosphoesterase" evidence="1">
    <location>
        <begin position="49"/>
        <end position="262"/>
    </location>
</feature>
<keyword evidence="3" id="KW-1185">Reference proteome</keyword>
<accession>A0ABM9BW42</accession>
<dbReference type="EC" id="3.1.4.53" evidence="2"/>
<evidence type="ECO:0000313" key="3">
    <source>
        <dbReference type="Proteomes" id="UP000838821"/>
    </source>
</evidence>
<dbReference type="InterPro" id="IPR029052">
    <property type="entry name" value="Metallo-depent_PP-like"/>
</dbReference>
<proteinExistence type="predicted"/>
<sequence length="333" mass="38549">MLNENDALKIIESFLQPRMTFVQSQNDKDEILRLAIELRKVADISPLLRFSVVSDIHIQYWDTQAQSKLSDALEDLHQLNPSLEALVINGDLGDGRANDYAKITTILQSHPLPKQIYYTIGNHDYYKAYYNAAGDWSPTTFPNGELDSASLERFLAFIQMPSVYYDRWIQDFHFIFLGSERYRQSDPANQEDAWLSSTQLSWLQSKLQENYIQHKPLFIFLHQPLQGTVSGSLPRGIVQHNELKQMLSQYPEVIFFTGHTHWELRLTSTLIRDVFTMVNSSSVSYPYDSNDQLIQGNRSEGLIVDVYEDRIHIRGRDFANGAWFSEADFIVKR</sequence>
<keyword evidence="2" id="KW-0378">Hydrolase</keyword>
<dbReference type="RefSeq" id="WP_236284423.1">
    <property type="nucleotide sequence ID" value="NZ_CAKMMW010000002.1"/>
</dbReference>
<organism evidence="2 3">
    <name type="scientific">Paenibacillus allorhizoplanae</name>
    <dbReference type="NCBI Taxonomy" id="2905648"/>
    <lineage>
        <taxon>Bacteria</taxon>
        <taxon>Bacillati</taxon>
        <taxon>Bacillota</taxon>
        <taxon>Bacilli</taxon>
        <taxon>Bacillales</taxon>
        <taxon>Paenibacillaceae</taxon>
        <taxon>Paenibacillus</taxon>
    </lineage>
</organism>
<dbReference type="InterPro" id="IPR051918">
    <property type="entry name" value="STPP_CPPED1"/>
</dbReference>
<reference evidence="2" key="1">
    <citation type="submission" date="2022-01" db="EMBL/GenBank/DDBJ databases">
        <authorList>
            <person name="Criscuolo A."/>
        </authorList>
    </citation>
    <scope>NUCLEOTIDE SEQUENCE</scope>
    <source>
        <strain evidence="2">CIP111891</strain>
    </source>
</reference>
<dbReference type="GO" id="GO:0004115">
    <property type="term" value="F:3',5'-cyclic-AMP phosphodiesterase activity"/>
    <property type="evidence" value="ECO:0007669"/>
    <property type="project" value="UniProtKB-EC"/>
</dbReference>
<evidence type="ECO:0000259" key="1">
    <source>
        <dbReference type="Pfam" id="PF00149"/>
    </source>
</evidence>
<dbReference type="EMBL" id="CAKMMW010000002">
    <property type="protein sequence ID" value="CAH1194975.1"/>
    <property type="molecule type" value="Genomic_DNA"/>
</dbReference>
<dbReference type="Pfam" id="PF00149">
    <property type="entry name" value="Metallophos"/>
    <property type="match status" value="1"/>
</dbReference>
<dbReference type="SUPFAM" id="SSF56300">
    <property type="entry name" value="Metallo-dependent phosphatases"/>
    <property type="match status" value="1"/>
</dbReference>
<dbReference type="PANTHER" id="PTHR43143:SF1">
    <property type="entry name" value="SERINE_THREONINE-PROTEIN PHOSPHATASE CPPED1"/>
    <property type="match status" value="1"/>
</dbReference>
<dbReference type="PANTHER" id="PTHR43143">
    <property type="entry name" value="METALLOPHOSPHOESTERASE, CALCINEURIN SUPERFAMILY"/>
    <property type="match status" value="1"/>
</dbReference>
<dbReference type="Proteomes" id="UP000838821">
    <property type="component" value="Unassembled WGS sequence"/>
</dbReference>
<dbReference type="Gene3D" id="3.60.21.10">
    <property type="match status" value="1"/>
</dbReference>
<comment type="caution">
    <text evidence="2">The sequence shown here is derived from an EMBL/GenBank/DDBJ whole genome shotgun (WGS) entry which is preliminary data.</text>
</comment>
<protein>
    <submittedName>
        <fullName evidence="2">3',5'-cyclic adenosine monophosphate phosphodiesterase CpdA</fullName>
        <ecNumber evidence="2">3.1.4.53</ecNumber>
    </submittedName>
</protein>
<evidence type="ECO:0000313" key="2">
    <source>
        <dbReference type="EMBL" id="CAH1194975.1"/>
    </source>
</evidence>
<dbReference type="InterPro" id="IPR004843">
    <property type="entry name" value="Calcineurin-like_PHP"/>
</dbReference>
<gene>
    <name evidence="2" type="primary">cpdA_2</name>
    <name evidence="2" type="ORF">PAECIP111891_00574</name>
</gene>
<name>A0ABM9BW42_9BACL</name>